<dbReference type="Gene3D" id="3.30.110.40">
    <property type="entry name" value="TusA-like domain"/>
    <property type="match status" value="1"/>
</dbReference>
<sequence length="93" mass="10568">MEIRSGLKPLENDIPVYDLRGLKCPLPVLKTRNRLQAMPDGALLWVEATDPLSGIDLPHFCTQEGHELLAQTREGSLHRFLIRKKQVDQPRGE</sequence>
<dbReference type="Pfam" id="PF01206">
    <property type="entry name" value="TusA"/>
    <property type="match status" value="1"/>
</dbReference>
<proteinExistence type="inferred from homology"/>
<dbReference type="RefSeq" id="WP_109705164.1">
    <property type="nucleotide sequence ID" value="NZ_QGDB01000001.1"/>
</dbReference>
<dbReference type="InterPro" id="IPR036868">
    <property type="entry name" value="TusA-like_sf"/>
</dbReference>
<dbReference type="AlphaFoldDB" id="A0A316JDL2"/>
<dbReference type="PANTHER" id="PTHR33279:SF2">
    <property type="entry name" value="SULFUR CARRIER PROTEIN TUSA"/>
    <property type="match status" value="1"/>
</dbReference>
<accession>A0A316JDL2</accession>
<feature type="domain" description="UPF0033" evidence="2">
    <location>
        <begin position="17"/>
        <end position="84"/>
    </location>
</feature>
<comment type="similarity">
    <text evidence="1">Belongs to the sulfur carrier protein TusA family.</text>
</comment>
<dbReference type="PANTHER" id="PTHR33279">
    <property type="entry name" value="SULFUR CARRIER PROTEIN YEDF-RELATED"/>
    <property type="match status" value="1"/>
</dbReference>
<evidence type="ECO:0000256" key="1">
    <source>
        <dbReference type="ARBA" id="ARBA00008984"/>
    </source>
</evidence>
<dbReference type="Proteomes" id="UP000245865">
    <property type="component" value="Unassembled WGS sequence"/>
</dbReference>
<evidence type="ECO:0000313" key="3">
    <source>
        <dbReference type="EMBL" id="PWL19594.1"/>
    </source>
</evidence>
<evidence type="ECO:0000259" key="2">
    <source>
        <dbReference type="Pfam" id="PF01206"/>
    </source>
</evidence>
<dbReference type="CDD" id="cd00291">
    <property type="entry name" value="SirA_YedF_YeeD"/>
    <property type="match status" value="1"/>
</dbReference>
<organism evidence="3 4">
    <name type="scientific">Falsochrobactrum shanghaiense</name>
    <dbReference type="NCBI Taxonomy" id="2201899"/>
    <lineage>
        <taxon>Bacteria</taxon>
        <taxon>Pseudomonadati</taxon>
        <taxon>Pseudomonadota</taxon>
        <taxon>Alphaproteobacteria</taxon>
        <taxon>Hyphomicrobiales</taxon>
        <taxon>Brucellaceae</taxon>
        <taxon>Falsochrobactrum</taxon>
    </lineage>
</organism>
<evidence type="ECO:0000313" key="4">
    <source>
        <dbReference type="Proteomes" id="UP000245865"/>
    </source>
</evidence>
<comment type="caution">
    <text evidence="3">The sequence shown here is derived from an EMBL/GenBank/DDBJ whole genome shotgun (WGS) entry which is preliminary data.</text>
</comment>
<dbReference type="InterPro" id="IPR001455">
    <property type="entry name" value="TusA-like"/>
</dbReference>
<protein>
    <submittedName>
        <fullName evidence="3">Response regulator SirA</fullName>
    </submittedName>
</protein>
<keyword evidence="4" id="KW-1185">Reference proteome</keyword>
<reference evidence="3 4" key="1">
    <citation type="submission" date="2018-05" db="EMBL/GenBank/DDBJ databases">
        <title>Comparative genomic sequence analysis between strain HN4 and CCM 8460T (Falsochrobactrum ovis) will provide more evidence to prove that HN4 is a new species of Falsochrobactrum.</title>
        <authorList>
            <person name="Lyu W."/>
            <person name="Sun L."/>
            <person name="Yao L."/>
        </authorList>
    </citation>
    <scope>NUCLEOTIDE SEQUENCE [LARGE SCALE GENOMIC DNA]</scope>
    <source>
        <strain evidence="3 4">HN4</strain>
    </source>
</reference>
<dbReference type="SUPFAM" id="SSF64307">
    <property type="entry name" value="SirA-like"/>
    <property type="match status" value="1"/>
</dbReference>
<dbReference type="OrthoDB" id="9797551at2"/>
<dbReference type="EMBL" id="QGDB01000001">
    <property type="protein sequence ID" value="PWL19594.1"/>
    <property type="molecule type" value="Genomic_DNA"/>
</dbReference>
<name>A0A316JDL2_9HYPH</name>
<gene>
    <name evidence="3" type="ORF">DKP76_03375</name>
</gene>